<organism evidence="3 4">
    <name type="scientific">Linum trigynum</name>
    <dbReference type="NCBI Taxonomy" id="586398"/>
    <lineage>
        <taxon>Eukaryota</taxon>
        <taxon>Viridiplantae</taxon>
        <taxon>Streptophyta</taxon>
        <taxon>Embryophyta</taxon>
        <taxon>Tracheophyta</taxon>
        <taxon>Spermatophyta</taxon>
        <taxon>Magnoliopsida</taxon>
        <taxon>eudicotyledons</taxon>
        <taxon>Gunneridae</taxon>
        <taxon>Pentapetalae</taxon>
        <taxon>rosids</taxon>
        <taxon>fabids</taxon>
        <taxon>Malpighiales</taxon>
        <taxon>Linaceae</taxon>
        <taxon>Linum</taxon>
    </lineage>
</organism>
<dbReference type="Gene3D" id="1.20.1280.50">
    <property type="match status" value="1"/>
</dbReference>
<dbReference type="Pfam" id="PF23622">
    <property type="entry name" value="LRR_At1g61320_AtMIF1"/>
    <property type="match status" value="1"/>
</dbReference>
<protein>
    <recommendedName>
        <fullName evidence="5">F-box domain-containing protein</fullName>
    </recommendedName>
</protein>
<keyword evidence="4" id="KW-1185">Reference proteome</keyword>
<proteinExistence type="predicted"/>
<dbReference type="PANTHER" id="PTHR34145:SF68">
    <property type="entry name" value="FBD DOMAIN-CONTAINING PROTEIN"/>
    <property type="match status" value="1"/>
</dbReference>
<reference evidence="3 4" key="1">
    <citation type="submission" date="2024-04" db="EMBL/GenBank/DDBJ databases">
        <authorList>
            <person name="Fracassetti M."/>
        </authorList>
    </citation>
    <scope>NUCLEOTIDE SEQUENCE [LARGE SCALE GENOMIC DNA]</scope>
</reference>
<dbReference type="AlphaFoldDB" id="A0AAV2DQN5"/>
<evidence type="ECO:0000313" key="4">
    <source>
        <dbReference type="Proteomes" id="UP001497516"/>
    </source>
</evidence>
<dbReference type="Gene3D" id="3.80.10.10">
    <property type="entry name" value="Ribonuclease Inhibitor"/>
    <property type="match status" value="1"/>
</dbReference>
<evidence type="ECO:0008006" key="5">
    <source>
        <dbReference type="Google" id="ProtNLM"/>
    </source>
</evidence>
<dbReference type="Proteomes" id="UP001497516">
    <property type="component" value="Chromosome 3"/>
</dbReference>
<dbReference type="InterPro" id="IPR053772">
    <property type="entry name" value="At1g61320/At1g61330-like"/>
</dbReference>
<dbReference type="InterPro" id="IPR032675">
    <property type="entry name" value="LRR_dom_sf"/>
</dbReference>
<dbReference type="EMBL" id="OZ034816">
    <property type="protein sequence ID" value="CAL1375828.1"/>
    <property type="molecule type" value="Genomic_DNA"/>
</dbReference>
<dbReference type="SUPFAM" id="SSF52047">
    <property type="entry name" value="RNI-like"/>
    <property type="match status" value="1"/>
</dbReference>
<gene>
    <name evidence="3" type="ORF">LTRI10_LOCUS17600</name>
</gene>
<name>A0AAV2DQN5_9ROSI</name>
<dbReference type="InterPro" id="IPR001810">
    <property type="entry name" value="F-box_dom"/>
</dbReference>
<dbReference type="Pfam" id="PF00646">
    <property type="entry name" value="F-box"/>
    <property type="match status" value="1"/>
</dbReference>
<dbReference type="InterPro" id="IPR055357">
    <property type="entry name" value="LRR_At1g61320_AtMIF1"/>
</dbReference>
<sequence>MSSPSRELPDELVLKIISHLGTVNEIVRCSSLLSKRWRNTWRSIGGGVLEFHKSDELRCTNCKEQYRFANLIDQALTSLADRQNLDGLRIGFNLCGMTEEAWRWVEFGLTKRAKELTLMSYCYNWATFPLFTPEFLAGHDLSRLQILEFKGIAKIDPAAIAYILSRNCPSLRRFALRDCRFSGGETVVIRVCSSNNLEMLSLEFKGQDCNVRIELSSAPSLRTFKFHGASASHVEFGNHLPRLREAWFGGQWILDASFCRYLPLSSFQFHMFAPRLDRLGLELGINNLRLPPPEWLLFEKLRVLDLFIHIDRCALENLFASTDLLMAAPVLHQLSIHFINGFDSVQWESENSSAPESSTWKHHSLEVLQLHGVHRLCASYVTPCRIQLELAAYIITNTPSLNQVLIDTRDQCLISSSVAEYRDLDQVEGDICEAKMEMETQLQGRSASSKIHFTYR</sequence>
<feature type="domain" description="At1g61320/AtMIF1 LRR" evidence="2">
    <location>
        <begin position="142"/>
        <end position="422"/>
    </location>
</feature>
<evidence type="ECO:0000259" key="1">
    <source>
        <dbReference type="Pfam" id="PF00646"/>
    </source>
</evidence>
<accession>A0AAV2DQN5</accession>
<dbReference type="InterPro" id="IPR036047">
    <property type="entry name" value="F-box-like_dom_sf"/>
</dbReference>
<feature type="domain" description="F-box" evidence="1">
    <location>
        <begin position="7"/>
        <end position="43"/>
    </location>
</feature>
<evidence type="ECO:0000259" key="2">
    <source>
        <dbReference type="Pfam" id="PF23622"/>
    </source>
</evidence>
<evidence type="ECO:0000313" key="3">
    <source>
        <dbReference type="EMBL" id="CAL1375828.1"/>
    </source>
</evidence>
<dbReference type="PANTHER" id="PTHR34145">
    <property type="entry name" value="OS02G0105600 PROTEIN"/>
    <property type="match status" value="1"/>
</dbReference>
<dbReference type="SUPFAM" id="SSF81383">
    <property type="entry name" value="F-box domain"/>
    <property type="match status" value="1"/>
</dbReference>